<name>A0A5B7DA33_PORTR</name>
<organism evidence="1 2">
    <name type="scientific">Portunus trituberculatus</name>
    <name type="common">Swimming crab</name>
    <name type="synonym">Neptunus trituberculatus</name>
    <dbReference type="NCBI Taxonomy" id="210409"/>
    <lineage>
        <taxon>Eukaryota</taxon>
        <taxon>Metazoa</taxon>
        <taxon>Ecdysozoa</taxon>
        <taxon>Arthropoda</taxon>
        <taxon>Crustacea</taxon>
        <taxon>Multicrustacea</taxon>
        <taxon>Malacostraca</taxon>
        <taxon>Eumalacostraca</taxon>
        <taxon>Eucarida</taxon>
        <taxon>Decapoda</taxon>
        <taxon>Pleocyemata</taxon>
        <taxon>Brachyura</taxon>
        <taxon>Eubrachyura</taxon>
        <taxon>Portunoidea</taxon>
        <taxon>Portunidae</taxon>
        <taxon>Portuninae</taxon>
        <taxon>Portunus</taxon>
    </lineage>
</organism>
<accession>A0A5B7DA33</accession>
<dbReference type="Proteomes" id="UP000324222">
    <property type="component" value="Unassembled WGS sequence"/>
</dbReference>
<keyword evidence="2" id="KW-1185">Reference proteome</keyword>
<dbReference type="AlphaFoldDB" id="A0A5B7DA33"/>
<dbReference type="EMBL" id="VSRR010000658">
    <property type="protein sequence ID" value="MPC18204.1"/>
    <property type="molecule type" value="Genomic_DNA"/>
</dbReference>
<evidence type="ECO:0000313" key="2">
    <source>
        <dbReference type="Proteomes" id="UP000324222"/>
    </source>
</evidence>
<sequence>MESGFFGKERSTSLLKLRRANKKEYQSTQPMTKFTHFVLLLELNKQRIREVFVCEEFFQDTLQGHKAMPGLF</sequence>
<gene>
    <name evidence="1" type="ORF">E2C01_011082</name>
</gene>
<protein>
    <submittedName>
        <fullName evidence="1">Uncharacterized protein</fullName>
    </submittedName>
</protein>
<evidence type="ECO:0000313" key="1">
    <source>
        <dbReference type="EMBL" id="MPC18204.1"/>
    </source>
</evidence>
<comment type="caution">
    <text evidence="1">The sequence shown here is derived from an EMBL/GenBank/DDBJ whole genome shotgun (WGS) entry which is preliminary data.</text>
</comment>
<proteinExistence type="predicted"/>
<reference evidence="1 2" key="1">
    <citation type="submission" date="2019-05" db="EMBL/GenBank/DDBJ databases">
        <title>Another draft genome of Portunus trituberculatus and its Hox gene families provides insights of decapod evolution.</title>
        <authorList>
            <person name="Jeong J.-H."/>
            <person name="Song I."/>
            <person name="Kim S."/>
            <person name="Choi T."/>
            <person name="Kim D."/>
            <person name="Ryu S."/>
            <person name="Kim W."/>
        </authorList>
    </citation>
    <scope>NUCLEOTIDE SEQUENCE [LARGE SCALE GENOMIC DNA]</scope>
    <source>
        <tissue evidence="1">Muscle</tissue>
    </source>
</reference>